<gene>
    <name evidence="2" type="ORF">SAMN02745244_03661</name>
</gene>
<keyword evidence="1" id="KW-0472">Membrane</keyword>
<protein>
    <submittedName>
        <fullName evidence="2">Uncharacterized protein</fullName>
    </submittedName>
</protein>
<evidence type="ECO:0000313" key="2">
    <source>
        <dbReference type="EMBL" id="SHJ96222.1"/>
    </source>
</evidence>
<evidence type="ECO:0000256" key="1">
    <source>
        <dbReference type="SAM" id="Phobius"/>
    </source>
</evidence>
<proteinExistence type="predicted"/>
<reference evidence="2 3" key="1">
    <citation type="submission" date="2016-11" db="EMBL/GenBank/DDBJ databases">
        <authorList>
            <person name="Jaros S."/>
            <person name="Januszkiewicz K."/>
            <person name="Wedrychowicz H."/>
        </authorList>
    </citation>
    <scope>NUCLEOTIDE SEQUENCE [LARGE SCALE GENOMIC DNA]</scope>
    <source>
        <strain evidence="2 3">DSM 12906</strain>
    </source>
</reference>
<dbReference type="AlphaFoldDB" id="A0A1M6NL26"/>
<organism evidence="2 3">
    <name type="scientific">Tessaracoccus bendigoensis DSM 12906</name>
    <dbReference type="NCBI Taxonomy" id="1123357"/>
    <lineage>
        <taxon>Bacteria</taxon>
        <taxon>Bacillati</taxon>
        <taxon>Actinomycetota</taxon>
        <taxon>Actinomycetes</taxon>
        <taxon>Propionibacteriales</taxon>
        <taxon>Propionibacteriaceae</taxon>
        <taxon>Tessaracoccus</taxon>
    </lineage>
</organism>
<feature type="transmembrane region" description="Helical" evidence="1">
    <location>
        <begin position="29"/>
        <end position="46"/>
    </location>
</feature>
<dbReference type="EMBL" id="FQZG01000118">
    <property type="protein sequence ID" value="SHJ96222.1"/>
    <property type="molecule type" value="Genomic_DNA"/>
</dbReference>
<dbReference type="RefSeq" id="WP_073191402.1">
    <property type="nucleotide sequence ID" value="NZ_FQZG01000118.1"/>
</dbReference>
<accession>A0A1M6NL26</accession>
<dbReference type="Proteomes" id="UP000184512">
    <property type="component" value="Unassembled WGS sequence"/>
</dbReference>
<sequence>MTTLMTHTFALSETGRTSAADDIRSTRKILLVTLVAIVIGAGLVAIGNIAAFAIGVSVLAAALWVVVSWAASNLLG</sequence>
<keyword evidence="1" id="KW-1133">Transmembrane helix</keyword>
<name>A0A1M6NL26_9ACTN</name>
<keyword evidence="1" id="KW-0812">Transmembrane</keyword>
<feature type="transmembrane region" description="Helical" evidence="1">
    <location>
        <begin position="51"/>
        <end position="71"/>
    </location>
</feature>
<evidence type="ECO:0000313" key="3">
    <source>
        <dbReference type="Proteomes" id="UP000184512"/>
    </source>
</evidence>
<keyword evidence="3" id="KW-1185">Reference proteome</keyword>